<dbReference type="KEGG" id="dmm:dnm_075440"/>
<evidence type="ECO:0000313" key="2">
    <source>
        <dbReference type="Proteomes" id="UP000663722"/>
    </source>
</evidence>
<keyword evidence="2" id="KW-1185">Reference proteome</keyword>
<protein>
    <submittedName>
        <fullName evidence="1">Uncharacterized protein</fullName>
    </submittedName>
</protein>
<evidence type="ECO:0000313" key="1">
    <source>
        <dbReference type="EMBL" id="QTA91476.1"/>
    </source>
</evidence>
<sequence>MSSAALSEVLKQAELLTRKEQLQLAVRLINKTRRSGISLKWKDICGSVPYPALGEDAQIWISRNRAESDSSREKQWSAA</sequence>
<gene>
    <name evidence="1" type="ORF">dnm_075440</name>
</gene>
<reference evidence="1" key="1">
    <citation type="journal article" date="2021" name="Microb. Physiol.">
        <title>Proteogenomic Insights into the Physiology of Marine, Sulfate-Reducing, Filamentous Desulfonema limicola and Desulfonema magnum.</title>
        <authorList>
            <person name="Schnaars V."/>
            <person name="Wohlbrand L."/>
            <person name="Scheve S."/>
            <person name="Hinrichs C."/>
            <person name="Reinhardt R."/>
            <person name="Rabus R."/>
        </authorList>
    </citation>
    <scope>NUCLEOTIDE SEQUENCE</scope>
    <source>
        <strain evidence="1">4be13</strain>
    </source>
</reference>
<proteinExistence type="predicted"/>
<dbReference type="Proteomes" id="UP000663722">
    <property type="component" value="Chromosome"/>
</dbReference>
<accession>A0A975BTP6</accession>
<dbReference type="RefSeq" id="WP_207679243.1">
    <property type="nucleotide sequence ID" value="NZ_CP061800.1"/>
</dbReference>
<dbReference type="AlphaFoldDB" id="A0A975BTP6"/>
<name>A0A975BTP6_9BACT</name>
<dbReference type="EMBL" id="CP061800">
    <property type="protein sequence ID" value="QTA91476.1"/>
    <property type="molecule type" value="Genomic_DNA"/>
</dbReference>
<organism evidence="1 2">
    <name type="scientific">Desulfonema magnum</name>
    <dbReference type="NCBI Taxonomy" id="45655"/>
    <lineage>
        <taxon>Bacteria</taxon>
        <taxon>Pseudomonadati</taxon>
        <taxon>Thermodesulfobacteriota</taxon>
        <taxon>Desulfobacteria</taxon>
        <taxon>Desulfobacterales</taxon>
        <taxon>Desulfococcaceae</taxon>
        <taxon>Desulfonema</taxon>
    </lineage>
</organism>